<dbReference type="Pfam" id="PF04028">
    <property type="entry name" value="DUF374"/>
    <property type="match status" value="1"/>
</dbReference>
<accession>A0A7M1AZS2</accession>
<proteinExistence type="predicted"/>
<dbReference type="InterPro" id="IPR007172">
    <property type="entry name" value="DUF374"/>
</dbReference>
<dbReference type="KEGG" id="ssei:FJR45_02935"/>
<dbReference type="EMBL" id="CP041235">
    <property type="protein sequence ID" value="QOP42961.1"/>
    <property type="molecule type" value="Genomic_DNA"/>
</dbReference>
<evidence type="ECO:0000313" key="3">
    <source>
        <dbReference type="EMBL" id="QOP42961.1"/>
    </source>
</evidence>
<sequence>MLKKISRSLALYLLPFIGSLLIKLLYLTNKKVFHAPAALGEENFIMACWHGELLMIPYAYLRYRKTPHVKLIISDHFDGTLIAKTLSYFGFGTIRGSSRRNAARALLQGIKALKEGYDLGITPDGPKGPRHEVADGIIVMAQKADVKITLVEIKPSSYWQLNSWDKFVIPKPFGTITYYISDLLDIKGLELEEARDLIKKGLLKHEQ</sequence>
<evidence type="ECO:0000256" key="1">
    <source>
        <dbReference type="SAM" id="Phobius"/>
    </source>
</evidence>
<dbReference type="CDD" id="cd07983">
    <property type="entry name" value="LPLAT_DUF374-like"/>
    <property type="match status" value="1"/>
</dbReference>
<reference evidence="3 4" key="1">
    <citation type="submission" date="2019-06" db="EMBL/GenBank/DDBJ databases">
        <title>Sulfurimonas gotlandica sp. nov., a chemoautotrophic and psychrotolerant epsilonproteobacterium isolated from a pelagic redoxcline, and an emended description of the genus Sulfurimonas.</title>
        <authorList>
            <person name="Wang S."/>
            <person name="Jiang L."/>
            <person name="Shao Z."/>
        </authorList>
    </citation>
    <scope>NUCLEOTIDE SEQUENCE [LARGE SCALE GENOMIC DNA]</scope>
    <source>
        <strain evidence="3 4">S2-6</strain>
    </source>
</reference>
<feature type="transmembrane region" description="Helical" evidence="1">
    <location>
        <begin position="9"/>
        <end position="28"/>
    </location>
</feature>
<evidence type="ECO:0000259" key="2">
    <source>
        <dbReference type="Pfam" id="PF04028"/>
    </source>
</evidence>
<dbReference type="Proteomes" id="UP000593719">
    <property type="component" value="Chromosome"/>
</dbReference>
<keyword evidence="1" id="KW-0812">Transmembrane</keyword>
<gene>
    <name evidence="3" type="ORF">FJR45_02935</name>
</gene>
<evidence type="ECO:0000313" key="4">
    <source>
        <dbReference type="Proteomes" id="UP000593719"/>
    </source>
</evidence>
<protein>
    <submittedName>
        <fullName evidence="3">DUF374 domain-containing protein</fullName>
    </submittedName>
</protein>
<organism evidence="3 4">
    <name type="scientific">Sulfurimonas sediminis</name>
    <dbReference type="NCBI Taxonomy" id="2590020"/>
    <lineage>
        <taxon>Bacteria</taxon>
        <taxon>Pseudomonadati</taxon>
        <taxon>Campylobacterota</taxon>
        <taxon>Epsilonproteobacteria</taxon>
        <taxon>Campylobacterales</taxon>
        <taxon>Sulfurimonadaceae</taxon>
        <taxon>Sulfurimonas</taxon>
    </lineage>
</organism>
<keyword evidence="1" id="KW-0472">Membrane</keyword>
<keyword evidence="4" id="KW-1185">Reference proteome</keyword>
<name>A0A7M1AZS2_9BACT</name>
<feature type="domain" description="DUF374" evidence="2">
    <location>
        <begin position="63"/>
        <end position="130"/>
    </location>
</feature>
<dbReference type="RefSeq" id="WP_193151273.1">
    <property type="nucleotide sequence ID" value="NZ_CP041235.1"/>
</dbReference>
<dbReference type="AlphaFoldDB" id="A0A7M1AZS2"/>
<keyword evidence="1" id="KW-1133">Transmembrane helix</keyword>